<dbReference type="Proteomes" id="UP000035579">
    <property type="component" value="Chromosome"/>
</dbReference>
<evidence type="ECO:0000313" key="2">
    <source>
        <dbReference type="Proteomes" id="UP000035579"/>
    </source>
</evidence>
<dbReference type="KEGG" id="age:AA314_05988"/>
<organism evidence="1 2">
    <name type="scientific">Archangium gephyra</name>
    <dbReference type="NCBI Taxonomy" id="48"/>
    <lineage>
        <taxon>Bacteria</taxon>
        <taxon>Pseudomonadati</taxon>
        <taxon>Myxococcota</taxon>
        <taxon>Myxococcia</taxon>
        <taxon>Myxococcales</taxon>
        <taxon>Cystobacterineae</taxon>
        <taxon>Archangiaceae</taxon>
        <taxon>Archangium</taxon>
    </lineage>
</organism>
<name>A0AAC8TFR3_9BACT</name>
<sequence>MSSKQRGNSWQIFVAQSKPGGQVAVVKARHSVLGPHSAVEPQAWYSRQRPAVALVQYWPEGQSACVAHPARAHVPASQTKPAPQS</sequence>
<reference evidence="1 2" key="1">
    <citation type="submission" date="2015-05" db="EMBL/GenBank/DDBJ databases">
        <title>Genome assembly of Archangium gephyra DSM 2261.</title>
        <authorList>
            <person name="Sharma G."/>
            <person name="Subramanian S."/>
        </authorList>
    </citation>
    <scope>NUCLEOTIDE SEQUENCE [LARGE SCALE GENOMIC DNA]</scope>
    <source>
        <strain evidence="1 2">DSM 2261</strain>
    </source>
</reference>
<evidence type="ECO:0000313" key="1">
    <source>
        <dbReference type="EMBL" id="AKJ04362.1"/>
    </source>
</evidence>
<gene>
    <name evidence="1" type="ORF">AA314_05988</name>
</gene>
<protein>
    <submittedName>
        <fullName evidence="1">Uncharacterized protein</fullName>
    </submittedName>
</protein>
<dbReference type="AlphaFoldDB" id="A0AAC8TFR3"/>
<accession>A0AAC8TFR3</accession>
<proteinExistence type="predicted"/>
<dbReference type="EMBL" id="CP011509">
    <property type="protein sequence ID" value="AKJ04362.1"/>
    <property type="molecule type" value="Genomic_DNA"/>
</dbReference>